<dbReference type="AlphaFoldDB" id="A0A4Y2WY66"/>
<accession>A0A4Y2WY66</accession>
<gene>
    <name evidence="1" type="ORF">AVEN_44076_1</name>
</gene>
<keyword evidence="2" id="KW-1185">Reference proteome</keyword>
<organism evidence="1 2">
    <name type="scientific">Araneus ventricosus</name>
    <name type="common">Orbweaver spider</name>
    <name type="synonym">Epeira ventricosa</name>
    <dbReference type="NCBI Taxonomy" id="182803"/>
    <lineage>
        <taxon>Eukaryota</taxon>
        <taxon>Metazoa</taxon>
        <taxon>Ecdysozoa</taxon>
        <taxon>Arthropoda</taxon>
        <taxon>Chelicerata</taxon>
        <taxon>Arachnida</taxon>
        <taxon>Araneae</taxon>
        <taxon>Araneomorphae</taxon>
        <taxon>Entelegynae</taxon>
        <taxon>Araneoidea</taxon>
        <taxon>Araneidae</taxon>
        <taxon>Araneus</taxon>
    </lineage>
</organism>
<proteinExistence type="predicted"/>
<reference evidence="1 2" key="1">
    <citation type="journal article" date="2019" name="Sci. Rep.">
        <title>Orb-weaving spider Araneus ventricosus genome elucidates the spidroin gene catalogue.</title>
        <authorList>
            <person name="Kono N."/>
            <person name="Nakamura H."/>
            <person name="Ohtoshi R."/>
            <person name="Moran D.A.P."/>
            <person name="Shinohara A."/>
            <person name="Yoshida Y."/>
            <person name="Fujiwara M."/>
            <person name="Mori M."/>
            <person name="Tomita M."/>
            <person name="Arakawa K."/>
        </authorList>
    </citation>
    <scope>NUCLEOTIDE SEQUENCE [LARGE SCALE GENOMIC DNA]</scope>
</reference>
<sequence>MQLSLSNYQRFQALYCHSGDPEEHATPNFSPTTRWQHQKFNLLLHPTDGSTPQLLHQALPNLKSMTISQHKGCDALHSTKSVTHFTAQSLHVPAHSHKMGVYYLRICTQHNYCFLGI</sequence>
<evidence type="ECO:0000313" key="1">
    <source>
        <dbReference type="EMBL" id="GBO40832.1"/>
    </source>
</evidence>
<dbReference type="EMBL" id="BGPR01066210">
    <property type="protein sequence ID" value="GBO40832.1"/>
    <property type="molecule type" value="Genomic_DNA"/>
</dbReference>
<name>A0A4Y2WY66_ARAVE</name>
<comment type="caution">
    <text evidence="1">The sequence shown here is derived from an EMBL/GenBank/DDBJ whole genome shotgun (WGS) entry which is preliminary data.</text>
</comment>
<dbReference type="Proteomes" id="UP000499080">
    <property type="component" value="Unassembled WGS sequence"/>
</dbReference>
<evidence type="ECO:0000313" key="2">
    <source>
        <dbReference type="Proteomes" id="UP000499080"/>
    </source>
</evidence>
<protein>
    <submittedName>
        <fullName evidence="1">Uncharacterized protein</fullName>
    </submittedName>
</protein>